<dbReference type="Proteomes" id="UP000311382">
    <property type="component" value="Unassembled WGS sequence"/>
</dbReference>
<accession>A0A5C5FQL4</accession>
<comment type="caution">
    <text evidence="2">The sequence shown here is derived from an EMBL/GenBank/DDBJ whole genome shotgun (WGS) entry which is preliminary data.</text>
</comment>
<feature type="compositionally biased region" description="Basic and acidic residues" evidence="1">
    <location>
        <begin position="248"/>
        <end position="263"/>
    </location>
</feature>
<evidence type="ECO:0000313" key="2">
    <source>
        <dbReference type="EMBL" id="TNY19080.1"/>
    </source>
</evidence>
<evidence type="ECO:0000313" key="3">
    <source>
        <dbReference type="Proteomes" id="UP000311382"/>
    </source>
</evidence>
<protein>
    <submittedName>
        <fullName evidence="2">Uncharacterized protein</fullName>
    </submittedName>
</protein>
<evidence type="ECO:0000256" key="1">
    <source>
        <dbReference type="SAM" id="MobiDB-lite"/>
    </source>
</evidence>
<feature type="compositionally biased region" description="Polar residues" evidence="1">
    <location>
        <begin position="104"/>
        <end position="119"/>
    </location>
</feature>
<feature type="compositionally biased region" description="Basic and acidic residues" evidence="1">
    <location>
        <begin position="157"/>
        <end position="212"/>
    </location>
</feature>
<proteinExistence type="predicted"/>
<gene>
    <name evidence="2" type="ORF">DMC30DRAFT_401367</name>
</gene>
<feature type="compositionally biased region" description="Basic and acidic residues" evidence="1">
    <location>
        <begin position="324"/>
        <end position="406"/>
    </location>
</feature>
<reference evidence="2 3" key="1">
    <citation type="submission" date="2019-03" db="EMBL/GenBank/DDBJ databases">
        <title>Rhodosporidium diobovatum UCD-FST 08-225 genome sequencing, assembly, and annotation.</title>
        <authorList>
            <person name="Fakankun I.U."/>
            <person name="Fristensky B."/>
            <person name="Levin D.B."/>
        </authorList>
    </citation>
    <scope>NUCLEOTIDE SEQUENCE [LARGE SCALE GENOMIC DNA]</scope>
    <source>
        <strain evidence="2 3">UCD-FST 08-225</strain>
    </source>
</reference>
<organism evidence="2 3">
    <name type="scientific">Rhodotorula diobovata</name>
    <dbReference type="NCBI Taxonomy" id="5288"/>
    <lineage>
        <taxon>Eukaryota</taxon>
        <taxon>Fungi</taxon>
        <taxon>Dikarya</taxon>
        <taxon>Basidiomycota</taxon>
        <taxon>Pucciniomycotina</taxon>
        <taxon>Microbotryomycetes</taxon>
        <taxon>Sporidiobolales</taxon>
        <taxon>Sporidiobolaceae</taxon>
        <taxon>Rhodotorula</taxon>
    </lineage>
</organism>
<name>A0A5C5FQL4_9BASI</name>
<feature type="region of interest" description="Disordered" evidence="1">
    <location>
        <begin position="99"/>
        <end position="406"/>
    </location>
</feature>
<feature type="compositionally biased region" description="Basic and acidic residues" evidence="1">
    <location>
        <begin position="227"/>
        <end position="240"/>
    </location>
</feature>
<dbReference type="AlphaFoldDB" id="A0A5C5FQL4"/>
<keyword evidence="3" id="KW-1185">Reference proteome</keyword>
<sequence length="406" mass="44221">MLAKTDDIADPDTVRHLVGKICGSSWAPPNLLDQLDRVEICNAWRGASNRIDVDLFFRDNQSLGFALVRQTNNVHALVVDSNANLDRQGIVRGVFDLPVPTISDRPTQAQDPASTSSEAVASGSPGGARTVPTARPPFEGGIGARRESEGIATGGSDRNRAGRCDVAGNERPRRGPPRDEGEHADGRNDAQGRYTPSREWRSERSAGEDTGRGHAGGTDNVRAAYAARDRGGSSADRDGLDYGASEARSSDRNRDRDRDRDCSPFRASCHPPPCSGSVPRGSPGPDPPLRPREGLADGQNDRWAPWGGGRGYGHGDGREEDDEERSRRREAARAKEEEDKERMRQSDRERERARRAAGERTGRGRAEREGSSADRRGDSGRTGSRDRDEEPSRGGSRRNRDGGSRR</sequence>
<dbReference type="EMBL" id="SOZI01000109">
    <property type="protein sequence ID" value="TNY19080.1"/>
    <property type="molecule type" value="Genomic_DNA"/>
</dbReference>